<evidence type="ECO:0000313" key="1">
    <source>
        <dbReference type="EMBL" id="ARF09812.1"/>
    </source>
</evidence>
<name>A0A1V0SDM9_9VIRU</name>
<protein>
    <submittedName>
        <fullName evidence="1">Uncharacterized protein</fullName>
    </submittedName>
</protein>
<proteinExistence type="predicted"/>
<gene>
    <name evidence="1" type="ORF">Indivirus_3_61</name>
</gene>
<dbReference type="EMBL" id="KY684087">
    <property type="protein sequence ID" value="ARF09812.1"/>
    <property type="molecule type" value="Genomic_DNA"/>
</dbReference>
<sequence>MTTFIPTGPSIISPSSTFIPTGPSSTFIPTGPSSTFIPTGPSIITDPFFSPTSTSSVIVTTDPYLSDVILSPTTPFLPLTLSFDYDKPLIGVYESIDTVPEVRKKMIKYYYDLVRDQWLMDELNDILNYYVYSDGEVKLIKSLSDYSPQNIAKDTDRIAEKKVEHIERTILTKYDMTDILSKFAKEMNIKWVDLTKHEFLLRQAVKEYLLKEIKKKLKRKD</sequence>
<accession>A0A1V0SDM9</accession>
<organism evidence="1">
    <name type="scientific">Indivirus ILV1</name>
    <dbReference type="NCBI Taxonomy" id="1977633"/>
    <lineage>
        <taxon>Viruses</taxon>
        <taxon>Varidnaviria</taxon>
        <taxon>Bamfordvirae</taxon>
        <taxon>Nucleocytoviricota</taxon>
        <taxon>Megaviricetes</taxon>
        <taxon>Imitervirales</taxon>
        <taxon>Mimiviridae</taxon>
        <taxon>Klosneuvirinae</taxon>
        <taxon>Indivirus</taxon>
    </lineage>
</organism>
<reference evidence="1" key="1">
    <citation type="journal article" date="2017" name="Science">
        <title>Giant viruses with an expanded complement of translation system components.</title>
        <authorList>
            <person name="Schulz F."/>
            <person name="Yutin N."/>
            <person name="Ivanova N.N."/>
            <person name="Ortega D.R."/>
            <person name="Lee T.K."/>
            <person name="Vierheilig J."/>
            <person name="Daims H."/>
            <person name="Horn M."/>
            <person name="Wagner M."/>
            <person name="Jensen G.J."/>
            <person name="Kyrpides N.C."/>
            <person name="Koonin E.V."/>
            <person name="Woyke T."/>
        </authorList>
    </citation>
    <scope>NUCLEOTIDE SEQUENCE</scope>
    <source>
        <strain evidence="1">ILV1</strain>
    </source>
</reference>